<evidence type="ECO:0000313" key="8">
    <source>
        <dbReference type="Proteomes" id="UP000675781"/>
    </source>
</evidence>
<evidence type="ECO:0000256" key="5">
    <source>
        <dbReference type="SAM" id="MobiDB-lite"/>
    </source>
</evidence>
<evidence type="ECO:0000256" key="4">
    <source>
        <dbReference type="PROSITE-ProRule" id="PRU00335"/>
    </source>
</evidence>
<dbReference type="InterPro" id="IPR001647">
    <property type="entry name" value="HTH_TetR"/>
</dbReference>
<evidence type="ECO:0000256" key="2">
    <source>
        <dbReference type="ARBA" id="ARBA00023125"/>
    </source>
</evidence>
<comment type="caution">
    <text evidence="7">The sequence shown here is derived from an EMBL/GenBank/DDBJ whole genome shotgun (WGS) entry which is preliminary data.</text>
</comment>
<evidence type="ECO:0000259" key="6">
    <source>
        <dbReference type="PROSITE" id="PS50977"/>
    </source>
</evidence>
<dbReference type="Pfam" id="PF17920">
    <property type="entry name" value="TetR_C_16"/>
    <property type="match status" value="1"/>
</dbReference>
<evidence type="ECO:0000256" key="3">
    <source>
        <dbReference type="ARBA" id="ARBA00023163"/>
    </source>
</evidence>
<keyword evidence="8" id="KW-1185">Reference proteome</keyword>
<protein>
    <submittedName>
        <fullName evidence="7">TetR family transcriptional regulator</fullName>
    </submittedName>
</protein>
<dbReference type="GO" id="GO:0000976">
    <property type="term" value="F:transcription cis-regulatory region binding"/>
    <property type="evidence" value="ECO:0007669"/>
    <property type="project" value="TreeGrafter"/>
</dbReference>
<proteinExistence type="predicted"/>
<dbReference type="RefSeq" id="WP_212531602.1">
    <property type="nucleotide sequence ID" value="NZ_JAGSOG010000183.1"/>
</dbReference>
<dbReference type="InterPro" id="IPR050109">
    <property type="entry name" value="HTH-type_TetR-like_transc_reg"/>
</dbReference>
<evidence type="ECO:0000256" key="1">
    <source>
        <dbReference type="ARBA" id="ARBA00023015"/>
    </source>
</evidence>
<sequence>MSDGDSATPSTKGARAGRSRDSAASKEALLQSARILFGRQGFESTTIREIGEQAGVDASLIARYFGSKTDLYIAAVIAEDAGEAIPTEYEGLEQMAEVVLARADGRDGPGPVLQAIIRSDTSPEIRDAALDRLSRRLVTPLAAKMAATRDEDRPELRVQVAVAALLGISLGRSLGWFDELRSAPRDELVALIVDALGAITGETPER</sequence>
<dbReference type="PROSITE" id="PS50977">
    <property type="entry name" value="HTH_TETR_2"/>
    <property type="match status" value="1"/>
</dbReference>
<dbReference type="PANTHER" id="PTHR30055:SF234">
    <property type="entry name" value="HTH-TYPE TRANSCRIPTIONAL REGULATOR BETI"/>
    <property type="match status" value="1"/>
</dbReference>
<feature type="region of interest" description="Disordered" evidence="5">
    <location>
        <begin position="1"/>
        <end position="24"/>
    </location>
</feature>
<dbReference type="InterPro" id="IPR009057">
    <property type="entry name" value="Homeodomain-like_sf"/>
</dbReference>
<dbReference type="InterPro" id="IPR041678">
    <property type="entry name" value="TetR_C_16"/>
</dbReference>
<accession>A0A941IU96</accession>
<reference evidence="7" key="1">
    <citation type="submission" date="2021-04" db="EMBL/GenBank/DDBJ databases">
        <title>Genome based classification of Actinospica acidithermotolerans sp. nov., an actinobacterium isolated from an Indonesian hot spring.</title>
        <authorList>
            <person name="Kusuma A.B."/>
            <person name="Putra K.E."/>
            <person name="Nafisah S."/>
            <person name="Loh J."/>
            <person name="Nouioui I."/>
            <person name="Goodfellow M."/>
        </authorList>
    </citation>
    <scope>NUCLEOTIDE SEQUENCE</scope>
    <source>
        <strain evidence="7">CSCA 57</strain>
    </source>
</reference>
<dbReference type="Proteomes" id="UP000675781">
    <property type="component" value="Unassembled WGS sequence"/>
</dbReference>
<feature type="DNA-binding region" description="H-T-H motif" evidence="4">
    <location>
        <begin position="46"/>
        <end position="65"/>
    </location>
</feature>
<dbReference type="GO" id="GO:0003700">
    <property type="term" value="F:DNA-binding transcription factor activity"/>
    <property type="evidence" value="ECO:0007669"/>
    <property type="project" value="TreeGrafter"/>
</dbReference>
<dbReference type="EMBL" id="JAGSOG010000183">
    <property type="protein sequence ID" value="MBR7837133.1"/>
    <property type="molecule type" value="Genomic_DNA"/>
</dbReference>
<dbReference type="SUPFAM" id="SSF46689">
    <property type="entry name" value="Homeodomain-like"/>
    <property type="match status" value="1"/>
</dbReference>
<dbReference type="Pfam" id="PF00440">
    <property type="entry name" value="TetR_N"/>
    <property type="match status" value="1"/>
</dbReference>
<name>A0A941IU96_9ACTN</name>
<gene>
    <name evidence="7" type="ORF">KDL01_27900</name>
</gene>
<dbReference type="Gene3D" id="1.10.10.60">
    <property type="entry name" value="Homeodomain-like"/>
    <property type="match status" value="1"/>
</dbReference>
<keyword evidence="3" id="KW-0804">Transcription</keyword>
<feature type="compositionally biased region" description="Polar residues" evidence="5">
    <location>
        <begin position="1"/>
        <end position="11"/>
    </location>
</feature>
<dbReference type="PANTHER" id="PTHR30055">
    <property type="entry name" value="HTH-TYPE TRANSCRIPTIONAL REGULATOR RUTR"/>
    <property type="match status" value="1"/>
</dbReference>
<organism evidence="7 8">
    <name type="scientific">Actinospica durhamensis</name>
    <dbReference type="NCBI Taxonomy" id="1508375"/>
    <lineage>
        <taxon>Bacteria</taxon>
        <taxon>Bacillati</taxon>
        <taxon>Actinomycetota</taxon>
        <taxon>Actinomycetes</taxon>
        <taxon>Catenulisporales</taxon>
        <taxon>Actinospicaceae</taxon>
        <taxon>Actinospica</taxon>
    </lineage>
</organism>
<dbReference type="Gene3D" id="1.10.357.10">
    <property type="entry name" value="Tetracycline Repressor, domain 2"/>
    <property type="match status" value="1"/>
</dbReference>
<evidence type="ECO:0000313" key="7">
    <source>
        <dbReference type="EMBL" id="MBR7837133.1"/>
    </source>
</evidence>
<keyword evidence="1" id="KW-0805">Transcription regulation</keyword>
<dbReference type="InterPro" id="IPR036271">
    <property type="entry name" value="Tet_transcr_reg_TetR-rel_C_sf"/>
</dbReference>
<feature type="domain" description="HTH tetR-type" evidence="6">
    <location>
        <begin position="23"/>
        <end position="83"/>
    </location>
</feature>
<dbReference type="PRINTS" id="PR00455">
    <property type="entry name" value="HTHTETR"/>
</dbReference>
<dbReference type="AlphaFoldDB" id="A0A941IU96"/>
<keyword evidence="2 4" id="KW-0238">DNA-binding</keyword>
<dbReference type="SUPFAM" id="SSF48498">
    <property type="entry name" value="Tetracyclin repressor-like, C-terminal domain"/>
    <property type="match status" value="1"/>
</dbReference>